<comment type="caution">
    <text evidence="2">The sequence shown here is derived from an EMBL/GenBank/DDBJ whole genome shotgun (WGS) entry which is preliminary data.</text>
</comment>
<dbReference type="RefSeq" id="WP_138087546.1">
    <property type="nucleotide sequence ID" value="NZ_VAUV01000013.1"/>
</dbReference>
<proteinExistence type="predicted"/>
<sequence>MKRLPFILSLCLATLVLPMTASAETEAAVQKLKSAVGDVLAVADGASSPAALAQKLGPVLNKHVSFEAMTRRAVGPGWRSFSPDQQKEATKLFSTLVIRTYSAKFTPGAKPVIDYQTATNPAKGRVDVPTKMQYQGSRYSVDYRLEQGGGWLITDVVIEGVSMIANYRSQLDAQFKKGGAASVISALNQSLSRS</sequence>
<dbReference type="EMBL" id="VAUV01000013">
    <property type="protein sequence ID" value="TLD69403.1"/>
    <property type="molecule type" value="Genomic_DNA"/>
</dbReference>
<keyword evidence="3" id="KW-1185">Reference proteome</keyword>
<evidence type="ECO:0000313" key="2">
    <source>
        <dbReference type="EMBL" id="TLD69403.1"/>
    </source>
</evidence>
<reference evidence="2 3" key="1">
    <citation type="submission" date="2019-05" db="EMBL/GenBank/DDBJ databases">
        <title>Verrucobacter flavum gen. nov., sp. nov. a new member of the family Verrucomicrobiaceae.</title>
        <authorList>
            <person name="Szuroczki S."/>
            <person name="Abbaszade G."/>
            <person name="Szabo A."/>
            <person name="Felfoldi T."/>
            <person name="Schumann P."/>
            <person name="Boka K."/>
            <person name="Keki Z."/>
            <person name="Toumi M."/>
            <person name="Toth E."/>
        </authorList>
    </citation>
    <scope>NUCLEOTIDE SEQUENCE [LARGE SCALE GENOMIC DNA]</scope>
    <source>
        <strain evidence="2 3">MG-N-17</strain>
    </source>
</reference>
<protein>
    <submittedName>
        <fullName evidence="2">ABC transporter substrate-binding protein</fullName>
    </submittedName>
</protein>
<evidence type="ECO:0000313" key="3">
    <source>
        <dbReference type="Proteomes" id="UP000306196"/>
    </source>
</evidence>
<dbReference type="InterPro" id="IPR042245">
    <property type="entry name" value="Tgt2/MlaC_sf"/>
</dbReference>
<accession>A0A5R8KAR2</accession>
<dbReference type="Gene3D" id="3.10.450.710">
    <property type="entry name" value="Tgt2/MlaC"/>
    <property type="match status" value="1"/>
</dbReference>
<evidence type="ECO:0000256" key="1">
    <source>
        <dbReference type="SAM" id="SignalP"/>
    </source>
</evidence>
<dbReference type="PANTHER" id="PTHR36573:SF1">
    <property type="entry name" value="INTERMEMBRANE PHOSPHOLIPID TRANSPORT SYSTEM BINDING PROTEIN MLAC"/>
    <property type="match status" value="1"/>
</dbReference>
<dbReference type="Pfam" id="PF05494">
    <property type="entry name" value="MlaC"/>
    <property type="match status" value="1"/>
</dbReference>
<dbReference type="Proteomes" id="UP000306196">
    <property type="component" value="Unassembled WGS sequence"/>
</dbReference>
<dbReference type="InterPro" id="IPR008869">
    <property type="entry name" value="MlaC/ttg2D"/>
</dbReference>
<dbReference type="AlphaFoldDB" id="A0A5R8KAR2"/>
<gene>
    <name evidence="2" type="ORF">FEM03_17295</name>
</gene>
<dbReference type="OrthoDB" id="9798905at2"/>
<keyword evidence="1" id="KW-0732">Signal</keyword>
<name>A0A5R8KAR2_9BACT</name>
<feature type="chain" id="PRO_5024403744" evidence="1">
    <location>
        <begin position="24"/>
        <end position="194"/>
    </location>
</feature>
<feature type="signal peptide" evidence="1">
    <location>
        <begin position="1"/>
        <end position="23"/>
    </location>
</feature>
<dbReference type="PANTHER" id="PTHR36573">
    <property type="entry name" value="INTERMEMBRANE PHOSPHOLIPID TRANSPORT SYSTEM BINDING PROTEIN MLAC"/>
    <property type="match status" value="1"/>
</dbReference>
<organism evidence="2 3">
    <name type="scientific">Phragmitibacter flavus</name>
    <dbReference type="NCBI Taxonomy" id="2576071"/>
    <lineage>
        <taxon>Bacteria</taxon>
        <taxon>Pseudomonadati</taxon>
        <taxon>Verrucomicrobiota</taxon>
        <taxon>Verrucomicrobiia</taxon>
        <taxon>Verrucomicrobiales</taxon>
        <taxon>Verrucomicrobiaceae</taxon>
        <taxon>Phragmitibacter</taxon>
    </lineage>
</organism>